<feature type="compositionally biased region" description="Low complexity" evidence="1">
    <location>
        <begin position="382"/>
        <end position="397"/>
    </location>
</feature>
<evidence type="ECO:0000313" key="2">
    <source>
        <dbReference type="EnsemblProtists" id="EOD11140"/>
    </source>
</evidence>
<evidence type="ECO:0000256" key="1">
    <source>
        <dbReference type="SAM" id="MobiDB-lite"/>
    </source>
</evidence>
<dbReference type="GeneID" id="17257265"/>
<keyword evidence="3" id="KW-1185">Reference proteome</keyword>
<dbReference type="RefSeq" id="XP_005763569.1">
    <property type="nucleotide sequence ID" value="XM_005763512.1"/>
</dbReference>
<feature type="compositionally biased region" description="Basic residues" evidence="1">
    <location>
        <begin position="613"/>
        <end position="624"/>
    </location>
</feature>
<feature type="compositionally biased region" description="Low complexity" evidence="1">
    <location>
        <begin position="523"/>
        <end position="533"/>
    </location>
</feature>
<feature type="compositionally biased region" description="Gly residues" evidence="1">
    <location>
        <begin position="548"/>
        <end position="559"/>
    </location>
</feature>
<feature type="compositionally biased region" description="Gly residues" evidence="1">
    <location>
        <begin position="498"/>
        <end position="522"/>
    </location>
</feature>
<dbReference type="InterPro" id="IPR029044">
    <property type="entry name" value="Nucleotide-diphossugar_trans"/>
</dbReference>
<feature type="compositionally biased region" description="Acidic residues" evidence="1">
    <location>
        <begin position="361"/>
        <end position="373"/>
    </location>
</feature>
<dbReference type="KEGG" id="ehx:EMIHUDRAFT_104893"/>
<proteinExistence type="predicted"/>
<sequence>MKLMASCDDGAAYKMSFGSLKIVGDLPPQRQKASKGFAFSADHMRAVQGKLAFANSTIAALPLDDIVLYTDLDVMPLQPYSRLLRWLTWNDLVLTHEPQPSITELHRFNGGLWLLRVSRATRALLHNWYATFLRNERLVSGEQAHLPDAVRQTQGLRIRQFPQVVVLLRSFPWRGGVAETRRCSDRGRYRDCEDLIAGTTVAYHAIALDHDRSLSRLSGEQQKIVAMCRAGNMSRGWPVHMGWAARDEELRGVHRQAHVLHALAKSTTSASRRDVCSLYYGTARFPPNTAGAKKQARRANTACSMAPKSRKPPEKTASLFARGGPDSSDDDEAPAKNTGKPSADLRKHFAPKAAAPAAADPTDEVSTDSDDSDDGKFNFDLPAKAGSKAGGKSKPAAAGGGGASSRTVPAAGLPTGWWAEERTASSGRVYKVYYGPNGEYAESARAGGRKDGKGGKRGGGGDFEFSVPEEGEEEEPKRGTLDAWRKKPTAVAAERAARGGGGGGSSGGGGGGGGGGKKGATGGTAPVAGVKRAPGGGGGKRAAAAEEGGSGEAGGGGGDTDLLTQLLTSKRQREEERRAEAESIAEDVELMMDNGVRVNPALRDMFAGGGSAAKRRQQQQQRRRPASDESADDSD</sequence>
<feature type="region of interest" description="Disordered" evidence="1">
    <location>
        <begin position="287"/>
        <end position="409"/>
    </location>
</feature>
<evidence type="ECO:0000313" key="3">
    <source>
        <dbReference type="Proteomes" id="UP000013827"/>
    </source>
</evidence>
<dbReference type="AlphaFoldDB" id="A0A0D3IIQ5"/>
<dbReference type="SUPFAM" id="SSF53448">
    <property type="entry name" value="Nucleotide-diphospho-sugar transferases"/>
    <property type="match status" value="1"/>
</dbReference>
<reference evidence="2" key="2">
    <citation type="submission" date="2024-10" db="UniProtKB">
        <authorList>
            <consortium name="EnsemblProtists"/>
        </authorList>
    </citation>
    <scope>IDENTIFICATION</scope>
</reference>
<reference evidence="3" key="1">
    <citation type="journal article" date="2013" name="Nature">
        <title>Pan genome of the phytoplankton Emiliania underpins its global distribution.</title>
        <authorList>
            <person name="Read B.A."/>
            <person name="Kegel J."/>
            <person name="Klute M.J."/>
            <person name="Kuo A."/>
            <person name="Lefebvre S.C."/>
            <person name="Maumus F."/>
            <person name="Mayer C."/>
            <person name="Miller J."/>
            <person name="Monier A."/>
            <person name="Salamov A."/>
            <person name="Young J."/>
            <person name="Aguilar M."/>
            <person name="Claverie J.M."/>
            <person name="Frickenhaus S."/>
            <person name="Gonzalez K."/>
            <person name="Herman E.K."/>
            <person name="Lin Y.C."/>
            <person name="Napier J."/>
            <person name="Ogata H."/>
            <person name="Sarno A.F."/>
            <person name="Shmutz J."/>
            <person name="Schroeder D."/>
            <person name="de Vargas C."/>
            <person name="Verret F."/>
            <person name="von Dassow P."/>
            <person name="Valentin K."/>
            <person name="Van de Peer Y."/>
            <person name="Wheeler G."/>
            <person name="Dacks J.B."/>
            <person name="Delwiche C.F."/>
            <person name="Dyhrman S.T."/>
            <person name="Glockner G."/>
            <person name="John U."/>
            <person name="Richards T."/>
            <person name="Worden A.Z."/>
            <person name="Zhang X."/>
            <person name="Grigoriev I.V."/>
            <person name="Allen A.E."/>
            <person name="Bidle K."/>
            <person name="Borodovsky M."/>
            <person name="Bowler C."/>
            <person name="Brownlee C."/>
            <person name="Cock J.M."/>
            <person name="Elias M."/>
            <person name="Gladyshev V.N."/>
            <person name="Groth M."/>
            <person name="Guda C."/>
            <person name="Hadaegh A."/>
            <person name="Iglesias-Rodriguez M.D."/>
            <person name="Jenkins J."/>
            <person name="Jones B.M."/>
            <person name="Lawson T."/>
            <person name="Leese F."/>
            <person name="Lindquist E."/>
            <person name="Lobanov A."/>
            <person name="Lomsadze A."/>
            <person name="Malik S.B."/>
            <person name="Marsh M.E."/>
            <person name="Mackinder L."/>
            <person name="Mock T."/>
            <person name="Mueller-Roeber B."/>
            <person name="Pagarete A."/>
            <person name="Parker M."/>
            <person name="Probert I."/>
            <person name="Quesneville H."/>
            <person name="Raines C."/>
            <person name="Rensing S.A."/>
            <person name="Riano-Pachon D.M."/>
            <person name="Richier S."/>
            <person name="Rokitta S."/>
            <person name="Shiraiwa Y."/>
            <person name="Soanes D.M."/>
            <person name="van der Giezen M."/>
            <person name="Wahlund T.M."/>
            <person name="Williams B."/>
            <person name="Wilson W."/>
            <person name="Wolfe G."/>
            <person name="Wurch L.L."/>
        </authorList>
    </citation>
    <scope>NUCLEOTIDE SEQUENCE</scope>
</reference>
<feature type="compositionally biased region" description="Basic and acidic residues" evidence="1">
    <location>
        <begin position="571"/>
        <end position="581"/>
    </location>
</feature>
<accession>A0A0D3IIQ5</accession>
<feature type="compositionally biased region" description="Low complexity" evidence="1">
    <location>
        <begin position="351"/>
        <end position="360"/>
    </location>
</feature>
<organism evidence="2 3">
    <name type="scientific">Emiliania huxleyi (strain CCMP1516)</name>
    <dbReference type="NCBI Taxonomy" id="280463"/>
    <lineage>
        <taxon>Eukaryota</taxon>
        <taxon>Haptista</taxon>
        <taxon>Haptophyta</taxon>
        <taxon>Prymnesiophyceae</taxon>
        <taxon>Isochrysidales</taxon>
        <taxon>Noelaerhabdaceae</taxon>
        <taxon>Emiliania</taxon>
    </lineage>
</organism>
<feature type="region of interest" description="Disordered" evidence="1">
    <location>
        <begin position="439"/>
        <end position="586"/>
    </location>
</feature>
<evidence type="ECO:0008006" key="4">
    <source>
        <dbReference type="Google" id="ProtNLM"/>
    </source>
</evidence>
<dbReference type="HOGENOM" id="CLU_431148_0_0_1"/>
<dbReference type="EnsemblProtists" id="EOD11140">
    <property type="protein sequence ID" value="EOD11140"/>
    <property type="gene ID" value="EMIHUDRAFT_104893"/>
</dbReference>
<feature type="compositionally biased region" description="Basic and acidic residues" evidence="1">
    <location>
        <begin position="475"/>
        <end position="485"/>
    </location>
</feature>
<dbReference type="Proteomes" id="UP000013827">
    <property type="component" value="Unassembled WGS sequence"/>
</dbReference>
<protein>
    <recommendedName>
        <fullName evidence="4">Nucleotide-diphospho-sugar transferase domain-containing protein</fullName>
    </recommendedName>
</protein>
<feature type="region of interest" description="Disordered" evidence="1">
    <location>
        <begin position="603"/>
        <end position="635"/>
    </location>
</feature>
<dbReference type="PaxDb" id="2903-EOD11140"/>
<name>A0A0D3IIQ5_EMIH1</name>